<reference evidence="2" key="2">
    <citation type="submission" date="2017-11" db="EMBL/GenBank/DDBJ databases">
        <title>Coralsnake Venomics: Analyses of Venom Gland Transcriptomes and Proteomes of Six Brazilian Taxa.</title>
        <authorList>
            <person name="Aird S.D."/>
            <person name="Jorge da Silva N."/>
            <person name="Qiu L."/>
            <person name="Villar-Briones A."/>
            <person name="Aparecida-Saddi V."/>
            <person name="Campos-Telles M.P."/>
            <person name="Grau M."/>
            <person name="Mikheyev A.S."/>
        </authorList>
    </citation>
    <scope>NUCLEOTIDE SEQUENCE</scope>
    <source>
        <tissue evidence="2">Venom_gland</tissue>
    </source>
</reference>
<reference evidence="2" key="1">
    <citation type="submission" date="2017-07" db="EMBL/GenBank/DDBJ databases">
        <authorList>
            <person name="Mikheyev A."/>
            <person name="Grau M."/>
        </authorList>
    </citation>
    <scope>NUCLEOTIDE SEQUENCE</scope>
    <source>
        <tissue evidence="2">Venom_gland</tissue>
    </source>
</reference>
<protein>
    <submittedName>
        <fullName evidence="2">Uncharacterized protein</fullName>
    </submittedName>
</protein>
<evidence type="ECO:0000313" key="2">
    <source>
        <dbReference type="EMBL" id="LAB16275.1"/>
    </source>
</evidence>
<accession>A0A2D4L5L5</accession>
<dbReference type="EMBL" id="IACM01001056">
    <property type="protein sequence ID" value="LAB16275.1"/>
    <property type="molecule type" value="Transcribed_RNA"/>
</dbReference>
<feature type="region of interest" description="Disordered" evidence="1">
    <location>
        <begin position="18"/>
        <end position="59"/>
    </location>
</feature>
<feature type="compositionally biased region" description="Basic residues" evidence="1">
    <location>
        <begin position="21"/>
        <end position="31"/>
    </location>
</feature>
<organism evidence="2">
    <name type="scientific">Micrurus spixii</name>
    <name type="common">Amazon coral snake</name>
    <dbReference type="NCBI Taxonomy" id="129469"/>
    <lineage>
        <taxon>Eukaryota</taxon>
        <taxon>Metazoa</taxon>
        <taxon>Chordata</taxon>
        <taxon>Craniata</taxon>
        <taxon>Vertebrata</taxon>
        <taxon>Euteleostomi</taxon>
        <taxon>Lepidosauria</taxon>
        <taxon>Squamata</taxon>
        <taxon>Bifurcata</taxon>
        <taxon>Unidentata</taxon>
        <taxon>Episquamata</taxon>
        <taxon>Toxicofera</taxon>
        <taxon>Serpentes</taxon>
        <taxon>Colubroidea</taxon>
        <taxon>Elapidae</taxon>
        <taxon>Elapinae</taxon>
        <taxon>Micrurus</taxon>
    </lineage>
</organism>
<evidence type="ECO:0000256" key="1">
    <source>
        <dbReference type="SAM" id="MobiDB-lite"/>
    </source>
</evidence>
<dbReference type="AlphaFoldDB" id="A0A2D4L5L5"/>
<dbReference type="EMBL" id="IACM01001061">
    <property type="protein sequence ID" value="LAB16285.1"/>
    <property type="molecule type" value="Transcribed_RNA"/>
</dbReference>
<sequence>MNVMSRVKIHLKSLIKVQNSKQKKKKKKKTTTRQMNLQKRRKKRRQKGKKRRKKQKSKNRLTSLLTKLEIIKYKNFAEAEGSPTFTFLFIWLIVKFINNYNKTVVILNPLHVLHLKKSLCNLLPLLLKNGSNPIFSRTFLSDLAVRTYYIAYLVNIGFFVS</sequence>
<feature type="compositionally biased region" description="Basic residues" evidence="1">
    <location>
        <begin position="38"/>
        <end position="59"/>
    </location>
</feature>
<name>A0A2D4L5L5_9SAUR</name>
<proteinExistence type="predicted"/>
<dbReference type="EMBL" id="IACM01001060">
    <property type="protein sequence ID" value="LAB16284.1"/>
    <property type="molecule type" value="Transcribed_RNA"/>
</dbReference>